<evidence type="ECO:0000313" key="1">
    <source>
        <dbReference type="EMBL" id="CAB4001284.1"/>
    </source>
</evidence>
<organism evidence="1 2">
    <name type="scientific">Paramuricea clavata</name>
    <name type="common">Red gorgonian</name>
    <name type="synonym">Violescent sea-whip</name>
    <dbReference type="NCBI Taxonomy" id="317549"/>
    <lineage>
        <taxon>Eukaryota</taxon>
        <taxon>Metazoa</taxon>
        <taxon>Cnidaria</taxon>
        <taxon>Anthozoa</taxon>
        <taxon>Octocorallia</taxon>
        <taxon>Malacalcyonacea</taxon>
        <taxon>Plexauridae</taxon>
        <taxon>Paramuricea</taxon>
    </lineage>
</organism>
<evidence type="ECO:0000313" key="2">
    <source>
        <dbReference type="Proteomes" id="UP001152795"/>
    </source>
</evidence>
<name>A0A7D9IA70_PARCT</name>
<reference evidence="1" key="1">
    <citation type="submission" date="2020-04" db="EMBL/GenBank/DDBJ databases">
        <authorList>
            <person name="Alioto T."/>
            <person name="Alioto T."/>
            <person name="Gomez Garrido J."/>
        </authorList>
    </citation>
    <scope>NUCLEOTIDE SEQUENCE</scope>
    <source>
        <strain evidence="1">A484AB</strain>
    </source>
</reference>
<dbReference type="OrthoDB" id="6105938at2759"/>
<gene>
    <name evidence="1" type="ORF">PACLA_8A053032</name>
</gene>
<comment type="caution">
    <text evidence="1">The sequence shown here is derived from an EMBL/GenBank/DDBJ whole genome shotgun (WGS) entry which is preliminary data.</text>
</comment>
<protein>
    <submittedName>
        <fullName evidence="1">Uncharacterized protein</fullName>
    </submittedName>
</protein>
<dbReference type="EMBL" id="CACRXK020004048">
    <property type="protein sequence ID" value="CAB4001284.1"/>
    <property type="molecule type" value="Genomic_DNA"/>
</dbReference>
<sequence>MAPAQDSAPVKATAMGDAVRVLDICTETLTLITTDVVILCATEIVECPVRRTEFHVKEGESVESIPSNQFIKNILELLTLSPTY</sequence>
<accession>A0A7D9IA70</accession>
<dbReference type="Proteomes" id="UP001152795">
    <property type="component" value="Unassembled WGS sequence"/>
</dbReference>
<dbReference type="AlphaFoldDB" id="A0A7D9IA70"/>
<keyword evidence="2" id="KW-1185">Reference proteome</keyword>
<proteinExistence type="predicted"/>